<keyword evidence="5 8" id="KW-0812">Transmembrane</keyword>
<comment type="subcellular location">
    <subcellularLocation>
        <location evidence="1">Cell membrane</location>
        <topology evidence="1">Multi-pass membrane protein</topology>
    </subcellularLocation>
</comment>
<gene>
    <name evidence="9" type="ORF">ABB55_06715</name>
</gene>
<evidence type="ECO:0000256" key="6">
    <source>
        <dbReference type="ARBA" id="ARBA00022989"/>
    </source>
</evidence>
<evidence type="ECO:0000256" key="7">
    <source>
        <dbReference type="ARBA" id="ARBA00023136"/>
    </source>
</evidence>
<dbReference type="InterPro" id="IPR007208">
    <property type="entry name" value="MrpF/PhaF-like"/>
</dbReference>
<reference evidence="9 10" key="2">
    <citation type="submission" date="2015-10" db="EMBL/GenBank/DDBJ databases">
        <title>Draft Genome Sequence of Prosthecomicrobium hirschii ATCC 27832.</title>
        <authorList>
            <person name="Daniel J."/>
            <person name="Givan S.A."/>
            <person name="Brun Y.V."/>
            <person name="Brown P.J."/>
        </authorList>
    </citation>
    <scope>NUCLEOTIDE SEQUENCE [LARGE SCALE GENOMIC DNA]</scope>
    <source>
        <strain evidence="9 10">16</strain>
    </source>
</reference>
<keyword evidence="4" id="KW-1003">Cell membrane</keyword>
<keyword evidence="3" id="KW-0813">Transport</keyword>
<evidence type="ECO:0000256" key="3">
    <source>
        <dbReference type="ARBA" id="ARBA00022448"/>
    </source>
</evidence>
<keyword evidence="6 8" id="KW-1133">Transmembrane helix</keyword>
<keyword evidence="7 8" id="KW-0472">Membrane</keyword>
<dbReference type="Proteomes" id="UP000048984">
    <property type="component" value="Unassembled WGS sequence"/>
</dbReference>
<feature type="transmembrane region" description="Helical" evidence="8">
    <location>
        <begin position="6"/>
        <end position="22"/>
    </location>
</feature>
<comment type="similarity">
    <text evidence="2">Belongs to the CPA3 antiporters (TC 2.A.63) subunit F family.</text>
</comment>
<proteinExistence type="inferred from homology"/>
<accession>A0A0P6W1B8</accession>
<evidence type="ECO:0000256" key="1">
    <source>
        <dbReference type="ARBA" id="ARBA00004651"/>
    </source>
</evidence>
<evidence type="ECO:0000313" key="10">
    <source>
        <dbReference type="Proteomes" id="UP000048984"/>
    </source>
</evidence>
<dbReference type="PANTHER" id="PTHR34702:SF1">
    <property type="entry name" value="NA(+)_H(+) ANTIPORTER SUBUNIT F"/>
    <property type="match status" value="1"/>
</dbReference>
<evidence type="ECO:0000256" key="5">
    <source>
        <dbReference type="ARBA" id="ARBA00022692"/>
    </source>
</evidence>
<dbReference type="PANTHER" id="PTHR34702">
    <property type="entry name" value="NA(+)/H(+) ANTIPORTER SUBUNIT F1"/>
    <property type="match status" value="1"/>
</dbReference>
<dbReference type="STRING" id="665126.ABB55_06715"/>
<dbReference type="GO" id="GO:0015385">
    <property type="term" value="F:sodium:proton antiporter activity"/>
    <property type="evidence" value="ECO:0007669"/>
    <property type="project" value="TreeGrafter"/>
</dbReference>
<evidence type="ECO:0000256" key="4">
    <source>
        <dbReference type="ARBA" id="ARBA00022475"/>
    </source>
</evidence>
<evidence type="ECO:0000256" key="2">
    <source>
        <dbReference type="ARBA" id="ARBA00009212"/>
    </source>
</evidence>
<name>A0A0P6W1B8_9HYPH</name>
<keyword evidence="10" id="KW-1185">Reference proteome</keyword>
<dbReference type="OrthoDB" id="9800226at2"/>
<feature type="transmembrane region" description="Helical" evidence="8">
    <location>
        <begin position="34"/>
        <end position="57"/>
    </location>
</feature>
<dbReference type="Pfam" id="PF04066">
    <property type="entry name" value="MrpF_PhaF"/>
    <property type="match status" value="1"/>
</dbReference>
<feature type="transmembrane region" description="Helical" evidence="8">
    <location>
        <begin position="63"/>
        <end position="83"/>
    </location>
</feature>
<comment type="caution">
    <text evidence="9">The sequence shown here is derived from an EMBL/GenBank/DDBJ whole genome shotgun (WGS) entry which is preliminary data.</text>
</comment>
<dbReference type="AlphaFoldDB" id="A0A0P6W1B8"/>
<evidence type="ECO:0000256" key="8">
    <source>
        <dbReference type="SAM" id="Phobius"/>
    </source>
</evidence>
<dbReference type="NCBIfam" id="NF004812">
    <property type="entry name" value="PRK06161.1"/>
    <property type="match status" value="1"/>
</dbReference>
<protein>
    <submittedName>
        <fullName evidence="9">Cation:proton antiporter</fullName>
    </submittedName>
</protein>
<dbReference type="EMBL" id="LJYW01000001">
    <property type="protein sequence ID" value="KPL51954.1"/>
    <property type="molecule type" value="Genomic_DNA"/>
</dbReference>
<organism evidence="9 10">
    <name type="scientific">Prosthecodimorpha hirschii</name>
    <dbReference type="NCBI Taxonomy" id="665126"/>
    <lineage>
        <taxon>Bacteria</taxon>
        <taxon>Pseudomonadati</taxon>
        <taxon>Pseudomonadota</taxon>
        <taxon>Alphaproteobacteria</taxon>
        <taxon>Hyphomicrobiales</taxon>
        <taxon>Ancalomicrobiaceae</taxon>
        <taxon>Prosthecodimorpha</taxon>
    </lineage>
</organism>
<sequence length="89" mass="9325">MIATAAVIAAAAAGLGLLLNLWRLIRGPGAADRILALDTMTVNAIALVLLLGLAYGTGLYFEAAILFAMVGFLTTVAFCRYLLRGNIIE</sequence>
<reference evidence="9 10" key="1">
    <citation type="submission" date="2015-09" db="EMBL/GenBank/DDBJ databases">
        <authorList>
            <person name="Jackson K.R."/>
            <person name="Lunt B.L."/>
            <person name="Fisher J.N.B."/>
            <person name="Gardner A.V."/>
            <person name="Bailey M.E."/>
            <person name="Deus L.M."/>
            <person name="Earl A.S."/>
            <person name="Gibby P.D."/>
            <person name="Hartmann K.A."/>
            <person name="Liu J.E."/>
            <person name="Manci A.M."/>
            <person name="Nielsen D.A."/>
            <person name="Solomon M.B."/>
            <person name="Breakwell D.P."/>
            <person name="Burnett S.H."/>
            <person name="Grose J.H."/>
        </authorList>
    </citation>
    <scope>NUCLEOTIDE SEQUENCE [LARGE SCALE GENOMIC DNA]</scope>
    <source>
        <strain evidence="9 10">16</strain>
    </source>
</reference>
<evidence type="ECO:0000313" key="9">
    <source>
        <dbReference type="EMBL" id="KPL51954.1"/>
    </source>
</evidence>
<dbReference type="RefSeq" id="WP_054358117.1">
    <property type="nucleotide sequence ID" value="NZ_JAPCYQ010000001.1"/>
</dbReference>
<dbReference type="GO" id="GO:0005886">
    <property type="term" value="C:plasma membrane"/>
    <property type="evidence" value="ECO:0007669"/>
    <property type="project" value="UniProtKB-SubCell"/>
</dbReference>